<evidence type="ECO:0000313" key="2">
    <source>
        <dbReference type="Proteomes" id="UP000815325"/>
    </source>
</evidence>
<name>A0ABQ7FUA9_DUNSA</name>
<gene>
    <name evidence="1" type="ORF">DUNSADRAFT_5400</name>
</gene>
<proteinExistence type="predicted"/>
<sequence>MKVVIIKVMQEGESRVMPSIAMLLKARMSSYLGRISMHTSRAMSTLPFHISRRRA</sequence>
<evidence type="ECO:0000313" key="1">
    <source>
        <dbReference type="EMBL" id="KAF5826008.1"/>
    </source>
</evidence>
<reference evidence="1" key="1">
    <citation type="submission" date="2017-08" db="EMBL/GenBank/DDBJ databases">
        <authorList>
            <person name="Polle J.E."/>
            <person name="Barry K."/>
            <person name="Cushman J."/>
            <person name="Schmutz J."/>
            <person name="Tran D."/>
            <person name="Hathwaick L.T."/>
            <person name="Yim W.C."/>
            <person name="Jenkins J."/>
            <person name="Mckie-Krisberg Z.M."/>
            <person name="Prochnik S."/>
            <person name="Lindquist E."/>
            <person name="Dockter R.B."/>
            <person name="Adam C."/>
            <person name="Molina H."/>
            <person name="Bunkerborg J."/>
            <person name="Jin E."/>
            <person name="Buchheim M."/>
            <person name="Magnuson J."/>
        </authorList>
    </citation>
    <scope>NUCLEOTIDE SEQUENCE</scope>
    <source>
        <strain evidence="1">CCAP 19/18</strain>
    </source>
</reference>
<keyword evidence="2" id="KW-1185">Reference proteome</keyword>
<organism evidence="1 2">
    <name type="scientific">Dunaliella salina</name>
    <name type="common">Green alga</name>
    <name type="synonym">Protococcus salinus</name>
    <dbReference type="NCBI Taxonomy" id="3046"/>
    <lineage>
        <taxon>Eukaryota</taxon>
        <taxon>Viridiplantae</taxon>
        <taxon>Chlorophyta</taxon>
        <taxon>core chlorophytes</taxon>
        <taxon>Chlorophyceae</taxon>
        <taxon>CS clade</taxon>
        <taxon>Chlamydomonadales</taxon>
        <taxon>Dunaliellaceae</taxon>
        <taxon>Dunaliella</taxon>
    </lineage>
</organism>
<dbReference type="Proteomes" id="UP000815325">
    <property type="component" value="Unassembled WGS sequence"/>
</dbReference>
<accession>A0ABQ7FUA9</accession>
<protein>
    <submittedName>
        <fullName evidence="1">Uncharacterized protein</fullName>
    </submittedName>
</protein>
<dbReference type="EMBL" id="MU071512">
    <property type="protein sequence ID" value="KAF5826008.1"/>
    <property type="molecule type" value="Genomic_DNA"/>
</dbReference>
<comment type="caution">
    <text evidence="1">The sequence shown here is derived from an EMBL/GenBank/DDBJ whole genome shotgun (WGS) entry which is preliminary data.</text>
</comment>